<evidence type="ECO:0000256" key="2">
    <source>
        <dbReference type="ARBA" id="ARBA00023125"/>
    </source>
</evidence>
<keyword evidence="2 5" id="KW-0238">DNA-binding</keyword>
<dbReference type="Pfam" id="PF12802">
    <property type="entry name" value="MarR_2"/>
    <property type="match status" value="1"/>
</dbReference>
<protein>
    <submittedName>
        <fullName evidence="5">DNA-binding transcriptional regulator, MarR family</fullName>
    </submittedName>
</protein>
<dbReference type="PROSITE" id="PS50995">
    <property type="entry name" value="HTH_MARR_2"/>
    <property type="match status" value="1"/>
</dbReference>
<dbReference type="PRINTS" id="PR00598">
    <property type="entry name" value="HTHMARR"/>
</dbReference>
<accession>A0A1I3E3D2</accession>
<keyword evidence="3" id="KW-0804">Transcription</keyword>
<dbReference type="SUPFAM" id="SSF46785">
    <property type="entry name" value="Winged helix' DNA-binding domain"/>
    <property type="match status" value="1"/>
</dbReference>
<dbReference type="AlphaFoldDB" id="A0A1I3E3D2"/>
<dbReference type="Proteomes" id="UP000198668">
    <property type="component" value="Unassembled WGS sequence"/>
</dbReference>
<proteinExistence type="predicted"/>
<dbReference type="PANTHER" id="PTHR42756:SF1">
    <property type="entry name" value="TRANSCRIPTIONAL REPRESSOR OF EMRAB OPERON"/>
    <property type="match status" value="1"/>
</dbReference>
<dbReference type="RefSeq" id="WP_092093840.1">
    <property type="nucleotide sequence ID" value="NZ_FOQE01000067.1"/>
</dbReference>
<dbReference type="Gene3D" id="1.10.10.10">
    <property type="entry name" value="Winged helix-like DNA-binding domain superfamily/Winged helix DNA-binding domain"/>
    <property type="match status" value="1"/>
</dbReference>
<dbReference type="OrthoDB" id="384891at2"/>
<evidence type="ECO:0000256" key="1">
    <source>
        <dbReference type="ARBA" id="ARBA00023015"/>
    </source>
</evidence>
<dbReference type="EMBL" id="FOQE01000067">
    <property type="protein sequence ID" value="SFH93475.1"/>
    <property type="molecule type" value="Genomic_DNA"/>
</dbReference>
<name>A0A1I3E3D2_9LACT</name>
<keyword evidence="1" id="KW-0805">Transcription regulation</keyword>
<keyword evidence="6" id="KW-1185">Reference proteome</keyword>
<dbReference type="SMART" id="SM00347">
    <property type="entry name" value="HTH_MARR"/>
    <property type="match status" value="1"/>
</dbReference>
<dbReference type="GO" id="GO:0003677">
    <property type="term" value="F:DNA binding"/>
    <property type="evidence" value="ECO:0007669"/>
    <property type="project" value="UniProtKB-KW"/>
</dbReference>
<sequence length="144" mass="16565">MGPRGTVGFEIRELSLLIGRYLESHRLDEEMEMLRGPQAWALGYLYEHQYHTIYQKDLEKEMSIRKSTASNLVKRMVKNGVITTAASEKDGRLKALRITDKGILFMEKINSFMETSEAKITNGLSSEEMAQFFQTIQKIKKNLS</sequence>
<organism evidence="5 6">
    <name type="scientific">Pisciglobus halotolerans</name>
    <dbReference type="NCBI Taxonomy" id="745365"/>
    <lineage>
        <taxon>Bacteria</taxon>
        <taxon>Bacillati</taxon>
        <taxon>Bacillota</taxon>
        <taxon>Bacilli</taxon>
        <taxon>Lactobacillales</taxon>
        <taxon>Carnobacteriaceae</taxon>
    </lineage>
</organism>
<evidence type="ECO:0000259" key="4">
    <source>
        <dbReference type="PROSITE" id="PS50995"/>
    </source>
</evidence>
<dbReference type="GO" id="GO:0003700">
    <property type="term" value="F:DNA-binding transcription factor activity"/>
    <property type="evidence" value="ECO:0007669"/>
    <property type="project" value="InterPro"/>
</dbReference>
<evidence type="ECO:0000256" key="3">
    <source>
        <dbReference type="ARBA" id="ARBA00023163"/>
    </source>
</evidence>
<evidence type="ECO:0000313" key="5">
    <source>
        <dbReference type="EMBL" id="SFH93475.1"/>
    </source>
</evidence>
<gene>
    <name evidence="5" type="ORF">SAMN04489868_1671</name>
</gene>
<dbReference type="PANTHER" id="PTHR42756">
    <property type="entry name" value="TRANSCRIPTIONAL REGULATOR, MARR"/>
    <property type="match status" value="1"/>
</dbReference>
<dbReference type="InterPro" id="IPR036388">
    <property type="entry name" value="WH-like_DNA-bd_sf"/>
</dbReference>
<reference evidence="5 6" key="1">
    <citation type="submission" date="2016-10" db="EMBL/GenBank/DDBJ databases">
        <authorList>
            <person name="de Groot N.N."/>
        </authorList>
    </citation>
    <scope>NUCLEOTIDE SEQUENCE [LARGE SCALE GENOMIC DNA]</scope>
    <source>
        <strain evidence="5 6">DSM 27630</strain>
    </source>
</reference>
<feature type="domain" description="HTH marR-type" evidence="4">
    <location>
        <begin position="4"/>
        <end position="141"/>
    </location>
</feature>
<evidence type="ECO:0000313" key="6">
    <source>
        <dbReference type="Proteomes" id="UP000198668"/>
    </source>
</evidence>
<dbReference type="InterPro" id="IPR036390">
    <property type="entry name" value="WH_DNA-bd_sf"/>
</dbReference>
<dbReference type="InterPro" id="IPR000835">
    <property type="entry name" value="HTH_MarR-typ"/>
</dbReference>